<dbReference type="GO" id="GO:0045046">
    <property type="term" value="P:protein import into peroxisome membrane"/>
    <property type="evidence" value="ECO:0007669"/>
    <property type="project" value="TreeGrafter"/>
</dbReference>
<dbReference type="GO" id="GO:0005778">
    <property type="term" value="C:peroxisomal membrane"/>
    <property type="evidence" value="ECO:0007669"/>
    <property type="project" value="InterPro"/>
</dbReference>
<reference evidence="1 2" key="1">
    <citation type="submission" date="2016-07" db="EMBL/GenBank/DDBJ databases">
        <title>Pervasive Adenine N6-methylation of Active Genes in Fungi.</title>
        <authorList>
            <consortium name="DOE Joint Genome Institute"/>
            <person name="Mondo S.J."/>
            <person name="Dannebaum R.O."/>
            <person name="Kuo R.C."/>
            <person name="Labutti K."/>
            <person name="Haridas S."/>
            <person name="Kuo A."/>
            <person name="Salamov A."/>
            <person name="Ahrendt S.R."/>
            <person name="Lipzen A."/>
            <person name="Sullivan W."/>
            <person name="Andreopoulos W.B."/>
            <person name="Clum A."/>
            <person name="Lindquist E."/>
            <person name="Daum C."/>
            <person name="Ramamoorthy G.K."/>
            <person name="Gryganskyi A."/>
            <person name="Culley D."/>
            <person name="Magnuson J.K."/>
            <person name="James T.Y."/>
            <person name="O'Malley M.A."/>
            <person name="Stajich J.E."/>
            <person name="Spatafora J.W."/>
            <person name="Visel A."/>
            <person name="Grigoriev I.V."/>
        </authorList>
    </citation>
    <scope>NUCLEOTIDE SEQUENCE [LARGE SCALE GENOMIC DNA]</scope>
    <source>
        <strain evidence="1 2">PL171</strain>
    </source>
</reference>
<dbReference type="PANTHER" id="PTHR28080">
    <property type="entry name" value="PEROXISOMAL BIOGENESIS FACTOR 3"/>
    <property type="match status" value="1"/>
</dbReference>
<dbReference type="AlphaFoldDB" id="A0A1Y2HBD4"/>
<accession>A0A1Y2HBD4</accession>
<keyword evidence="2" id="KW-1185">Reference proteome</keyword>
<gene>
    <name evidence="1" type="ORF">BCR44DRAFT_1515786</name>
</gene>
<comment type="caution">
    <text evidence="1">The sequence shown here is derived from an EMBL/GenBank/DDBJ whole genome shotgun (WGS) entry which is preliminary data.</text>
</comment>
<dbReference type="GO" id="GO:0030674">
    <property type="term" value="F:protein-macromolecule adaptor activity"/>
    <property type="evidence" value="ECO:0007669"/>
    <property type="project" value="TreeGrafter"/>
</dbReference>
<dbReference type="PANTHER" id="PTHR28080:SF1">
    <property type="entry name" value="PEROXISOMAL BIOGENESIS FACTOR 3"/>
    <property type="match status" value="1"/>
</dbReference>
<dbReference type="OrthoDB" id="45930at2759"/>
<dbReference type="Pfam" id="PF04882">
    <property type="entry name" value="Peroxin-3"/>
    <property type="match status" value="3"/>
</dbReference>
<dbReference type="Proteomes" id="UP000193411">
    <property type="component" value="Unassembled WGS sequence"/>
</dbReference>
<sequence length="380" mass="41276">MHWRETLATSITGNCRLPPTQGKVLWLGGSVSAAYAFGHYAKRRLLELQEQSLRDRIAHDNLQRRFDQNQQDCTFHVLSLLPDLADSLFDLLNAELLAQSLQLRRSPPPPVENDVDAELWHEIKIVTLTRLLTALYSLSMVATLTRVQLNLVGRRRYLDSDIAMMAASPAPPSAPAATMPPLCQRVRVAVESVFGGIPLKKSLSQADLASLLIAVRQRIEAADFSDPATGPFHFQSMLFPSESDELATLTAGGLSPQLAAAHLADPTLRSLLNETRDVLDSPHARVALLAGFANVFDTCVEHHWAKLAYPQLAEVSDAAADATSSHGGVPLAALLPHAKQLAHVVLNGVPNEYVAVLARTAQLNQLAMVVYAQFAGACVE</sequence>
<name>A0A1Y2HBD4_9FUNG</name>
<dbReference type="STRING" id="765915.A0A1Y2HBD4"/>
<evidence type="ECO:0000313" key="2">
    <source>
        <dbReference type="Proteomes" id="UP000193411"/>
    </source>
</evidence>
<dbReference type="InterPro" id="IPR006966">
    <property type="entry name" value="Peroxin-3"/>
</dbReference>
<organism evidence="1 2">
    <name type="scientific">Catenaria anguillulae PL171</name>
    <dbReference type="NCBI Taxonomy" id="765915"/>
    <lineage>
        <taxon>Eukaryota</taxon>
        <taxon>Fungi</taxon>
        <taxon>Fungi incertae sedis</taxon>
        <taxon>Blastocladiomycota</taxon>
        <taxon>Blastocladiomycetes</taxon>
        <taxon>Blastocladiales</taxon>
        <taxon>Catenariaceae</taxon>
        <taxon>Catenaria</taxon>
    </lineage>
</organism>
<protein>
    <submittedName>
        <fullName evidence="1">Peroxin-3</fullName>
    </submittedName>
</protein>
<evidence type="ECO:0000313" key="1">
    <source>
        <dbReference type="EMBL" id="ORZ31907.1"/>
    </source>
</evidence>
<dbReference type="EMBL" id="MCFL01000053">
    <property type="protein sequence ID" value="ORZ31907.1"/>
    <property type="molecule type" value="Genomic_DNA"/>
</dbReference>
<proteinExistence type="predicted"/>